<evidence type="ECO:0000313" key="1">
    <source>
        <dbReference type="EMBL" id="CAK1546927.1"/>
    </source>
</evidence>
<reference evidence="1 2" key="1">
    <citation type="submission" date="2023-11" db="EMBL/GenBank/DDBJ databases">
        <authorList>
            <person name="Okamura Y."/>
        </authorList>
    </citation>
    <scope>NUCLEOTIDE SEQUENCE [LARGE SCALE GENOMIC DNA]</scope>
</reference>
<protein>
    <submittedName>
        <fullName evidence="1">Uncharacterized protein</fullName>
    </submittedName>
</protein>
<gene>
    <name evidence="1" type="ORF">LNINA_LOCUS6434</name>
</gene>
<sequence length="326" mass="37163">MDSSNKQLQDELVNNIIESIKRIKESMTKETLSDDLLNEAIILNATEKDYHTDQKPSELKTVNHIRSGIEERFDSTTVNKSNHQNTTNSNNTKQTYTNKTSTGSHFIEILTIEPNNTYVANASNNNIIEVLKHIMPLFNTTVNKQLHSITIIEKNENKNHSITETKNTSTVVVKYCDKENVTKENVKLNDQSDYLESDYDLDEQNDSNVTMEGIRDILEAAEYGMQKMNELYTVVEPKLYSMGYWLDDKSPARYVAAFNAPSEDLAKYSRYGYASILAAARLKEIRSLHKTIPQHNEHELLCKLATRRRKWLISGAALTGVASLLH</sequence>
<comment type="caution">
    <text evidence="1">The sequence shown here is derived from an EMBL/GenBank/DDBJ whole genome shotgun (WGS) entry which is preliminary data.</text>
</comment>
<organism evidence="1 2">
    <name type="scientific">Leptosia nina</name>
    <dbReference type="NCBI Taxonomy" id="320188"/>
    <lineage>
        <taxon>Eukaryota</taxon>
        <taxon>Metazoa</taxon>
        <taxon>Ecdysozoa</taxon>
        <taxon>Arthropoda</taxon>
        <taxon>Hexapoda</taxon>
        <taxon>Insecta</taxon>
        <taxon>Pterygota</taxon>
        <taxon>Neoptera</taxon>
        <taxon>Endopterygota</taxon>
        <taxon>Lepidoptera</taxon>
        <taxon>Glossata</taxon>
        <taxon>Ditrysia</taxon>
        <taxon>Papilionoidea</taxon>
        <taxon>Pieridae</taxon>
        <taxon>Pierinae</taxon>
        <taxon>Leptosia</taxon>
    </lineage>
</organism>
<evidence type="ECO:0000313" key="2">
    <source>
        <dbReference type="Proteomes" id="UP001497472"/>
    </source>
</evidence>
<dbReference type="Proteomes" id="UP001497472">
    <property type="component" value="Unassembled WGS sequence"/>
</dbReference>
<proteinExistence type="predicted"/>
<keyword evidence="2" id="KW-1185">Reference proteome</keyword>
<dbReference type="AlphaFoldDB" id="A0AAV1JFC1"/>
<dbReference type="EMBL" id="CAVLEF010000009">
    <property type="protein sequence ID" value="CAK1546927.1"/>
    <property type="molecule type" value="Genomic_DNA"/>
</dbReference>
<accession>A0AAV1JFC1</accession>
<name>A0AAV1JFC1_9NEOP</name>